<dbReference type="EMBL" id="BAAARK010000006">
    <property type="protein sequence ID" value="GAA2658554.1"/>
    <property type="molecule type" value="Genomic_DNA"/>
</dbReference>
<evidence type="ECO:0000313" key="3">
    <source>
        <dbReference type="Proteomes" id="UP001500994"/>
    </source>
</evidence>
<evidence type="ECO:0008006" key="4">
    <source>
        <dbReference type="Google" id="ProtNLM"/>
    </source>
</evidence>
<comment type="caution">
    <text evidence="2">The sequence shown here is derived from an EMBL/GenBank/DDBJ whole genome shotgun (WGS) entry which is preliminary data.</text>
</comment>
<sequence>MTDKQSDAPEQAPVEDVPWWATLGPIGGGMLVLLGLGLGAFVLLRDADGSDDWAHLYGAAKVVAFGCVAGGGALLARRRGRNGGE</sequence>
<feature type="transmembrane region" description="Helical" evidence="1">
    <location>
        <begin position="56"/>
        <end position="76"/>
    </location>
</feature>
<name>A0ABN3RR25_9ACTN</name>
<evidence type="ECO:0000256" key="1">
    <source>
        <dbReference type="SAM" id="Phobius"/>
    </source>
</evidence>
<feature type="transmembrane region" description="Helical" evidence="1">
    <location>
        <begin position="20"/>
        <end position="44"/>
    </location>
</feature>
<keyword evidence="3" id="KW-1185">Reference proteome</keyword>
<keyword evidence="1" id="KW-1133">Transmembrane helix</keyword>
<organism evidence="2 3">
    <name type="scientific">Streptomyces lunalinharesii</name>
    <dbReference type="NCBI Taxonomy" id="333384"/>
    <lineage>
        <taxon>Bacteria</taxon>
        <taxon>Bacillati</taxon>
        <taxon>Actinomycetota</taxon>
        <taxon>Actinomycetes</taxon>
        <taxon>Kitasatosporales</taxon>
        <taxon>Streptomycetaceae</taxon>
        <taxon>Streptomyces</taxon>
    </lineage>
</organism>
<accession>A0ABN3RR25</accession>
<dbReference type="RefSeq" id="WP_344575330.1">
    <property type="nucleotide sequence ID" value="NZ_BAAARK010000006.1"/>
</dbReference>
<proteinExistence type="predicted"/>
<gene>
    <name evidence="2" type="ORF">GCM10009864_26610</name>
</gene>
<protein>
    <recommendedName>
        <fullName evidence="4">Integral membrane protein</fullName>
    </recommendedName>
</protein>
<reference evidence="2 3" key="1">
    <citation type="journal article" date="2019" name="Int. J. Syst. Evol. Microbiol.">
        <title>The Global Catalogue of Microorganisms (GCM) 10K type strain sequencing project: providing services to taxonomists for standard genome sequencing and annotation.</title>
        <authorList>
            <consortium name="The Broad Institute Genomics Platform"/>
            <consortium name="The Broad Institute Genome Sequencing Center for Infectious Disease"/>
            <person name="Wu L."/>
            <person name="Ma J."/>
        </authorList>
    </citation>
    <scope>NUCLEOTIDE SEQUENCE [LARGE SCALE GENOMIC DNA]</scope>
    <source>
        <strain evidence="2 3">JCM 16374</strain>
    </source>
</reference>
<dbReference type="Proteomes" id="UP001500994">
    <property type="component" value="Unassembled WGS sequence"/>
</dbReference>
<evidence type="ECO:0000313" key="2">
    <source>
        <dbReference type="EMBL" id="GAA2658554.1"/>
    </source>
</evidence>
<keyword evidence="1" id="KW-0472">Membrane</keyword>
<keyword evidence="1" id="KW-0812">Transmembrane</keyword>